<keyword evidence="3" id="KW-0813">Transport</keyword>
<comment type="similarity">
    <text evidence="2">Belongs to the outer membrane factor (OMF) (TC 1.B.17) family.</text>
</comment>
<evidence type="ECO:0000313" key="10">
    <source>
        <dbReference type="Proteomes" id="UP000470771"/>
    </source>
</evidence>
<protein>
    <submittedName>
        <fullName evidence="9">TolC family protein</fullName>
    </submittedName>
</protein>
<feature type="chain" id="PRO_5026875813" evidence="8">
    <location>
        <begin position="23"/>
        <end position="450"/>
    </location>
</feature>
<evidence type="ECO:0000256" key="2">
    <source>
        <dbReference type="ARBA" id="ARBA00007613"/>
    </source>
</evidence>
<dbReference type="GO" id="GO:0015562">
    <property type="term" value="F:efflux transmembrane transporter activity"/>
    <property type="evidence" value="ECO:0007669"/>
    <property type="project" value="InterPro"/>
</dbReference>
<dbReference type="InterPro" id="IPR003423">
    <property type="entry name" value="OMP_efflux"/>
</dbReference>
<evidence type="ECO:0000256" key="7">
    <source>
        <dbReference type="ARBA" id="ARBA00023237"/>
    </source>
</evidence>
<dbReference type="Pfam" id="PF02321">
    <property type="entry name" value="OEP"/>
    <property type="match status" value="2"/>
</dbReference>
<dbReference type="PANTHER" id="PTHR30026:SF20">
    <property type="entry name" value="OUTER MEMBRANE PROTEIN TOLC"/>
    <property type="match status" value="1"/>
</dbReference>
<gene>
    <name evidence="9" type="ORF">GQN54_01880</name>
</gene>
<dbReference type="Gene3D" id="1.20.1600.10">
    <property type="entry name" value="Outer membrane efflux proteins (OEP)"/>
    <property type="match status" value="1"/>
</dbReference>
<evidence type="ECO:0000256" key="4">
    <source>
        <dbReference type="ARBA" id="ARBA00022452"/>
    </source>
</evidence>
<proteinExistence type="inferred from homology"/>
<accession>A0A6N9NE08</accession>
<evidence type="ECO:0000313" key="9">
    <source>
        <dbReference type="EMBL" id="NBG64848.1"/>
    </source>
</evidence>
<evidence type="ECO:0000256" key="3">
    <source>
        <dbReference type="ARBA" id="ARBA00022448"/>
    </source>
</evidence>
<dbReference type="GO" id="GO:1990281">
    <property type="term" value="C:efflux pump complex"/>
    <property type="evidence" value="ECO:0007669"/>
    <property type="project" value="TreeGrafter"/>
</dbReference>
<evidence type="ECO:0000256" key="5">
    <source>
        <dbReference type="ARBA" id="ARBA00022692"/>
    </source>
</evidence>
<dbReference type="InterPro" id="IPR051906">
    <property type="entry name" value="TolC-like"/>
</dbReference>
<keyword evidence="10" id="KW-1185">Reference proteome</keyword>
<dbReference type="GO" id="GO:0009279">
    <property type="term" value="C:cell outer membrane"/>
    <property type="evidence" value="ECO:0007669"/>
    <property type="project" value="UniProtKB-SubCell"/>
</dbReference>
<keyword evidence="6" id="KW-0472">Membrane</keyword>
<evidence type="ECO:0000256" key="1">
    <source>
        <dbReference type="ARBA" id="ARBA00004442"/>
    </source>
</evidence>
<keyword evidence="7" id="KW-0998">Cell outer membrane</keyword>
<dbReference type="PANTHER" id="PTHR30026">
    <property type="entry name" value="OUTER MEMBRANE PROTEIN TOLC"/>
    <property type="match status" value="1"/>
</dbReference>
<dbReference type="EMBL" id="WWNE01000003">
    <property type="protein sequence ID" value="NBG64848.1"/>
    <property type="molecule type" value="Genomic_DNA"/>
</dbReference>
<organism evidence="9 10">
    <name type="scientific">Acidiluteibacter ferrifornacis</name>
    <dbReference type="NCBI Taxonomy" id="2692424"/>
    <lineage>
        <taxon>Bacteria</taxon>
        <taxon>Pseudomonadati</taxon>
        <taxon>Bacteroidota</taxon>
        <taxon>Flavobacteriia</taxon>
        <taxon>Flavobacteriales</taxon>
        <taxon>Cryomorphaceae</taxon>
        <taxon>Acidiluteibacter</taxon>
    </lineage>
</organism>
<name>A0A6N9NE08_9FLAO</name>
<reference evidence="9 10" key="1">
    <citation type="submission" date="2019-12" db="EMBL/GenBank/DDBJ databases">
        <authorList>
            <person name="Zhao J."/>
        </authorList>
    </citation>
    <scope>NUCLEOTIDE SEQUENCE [LARGE SCALE GENOMIC DNA]</scope>
    <source>
        <strain evidence="9 10">S-15</strain>
    </source>
</reference>
<dbReference type="AlphaFoldDB" id="A0A6N9NE08"/>
<keyword evidence="4" id="KW-1134">Transmembrane beta strand</keyword>
<evidence type="ECO:0000256" key="8">
    <source>
        <dbReference type="SAM" id="SignalP"/>
    </source>
</evidence>
<keyword evidence="8" id="KW-0732">Signal</keyword>
<dbReference type="GO" id="GO:0015288">
    <property type="term" value="F:porin activity"/>
    <property type="evidence" value="ECO:0007669"/>
    <property type="project" value="TreeGrafter"/>
</dbReference>
<evidence type="ECO:0000256" key="6">
    <source>
        <dbReference type="ARBA" id="ARBA00023136"/>
    </source>
</evidence>
<sequence length="450" mass="50281">MKKLNKLITLSLFSCLFATAIAQDSTQTFQFTLKQAQDYAVLNSYQTRTATLDVEKSEKKVWETTAIGLPQISASAGYTYNIKLPVQLVPGDAFPGGQPGTFQELTFGTEQSMSAAINVNQLIFDGSYIVGLQAAKVYKEISINDQAKSAIEIKDIVTQAYGGVLVAERNKSILKENLSNIDKIVSDNKALYENGFVAEQDYDQLQLLRSQTKSAYDNAERQVQISKNLLKFSMGIEIANTIELTESLDEIVNEVDAEGLASSTFNIESHIDYRIIENQERASLLLVKQEKSAFLPRLSATYSFQENSFSNEFNFFSDAPWFNAQYVGLNLSVPIFSSGMRLAKVKQAQLDFEKVTLAKKQVSENLKMGLITSRSDYTYALDQYNSQKANMELANRIFTKEQIKYQEGISSSLELTQANNQLLSTQGDYLNSILQLISAKSKLDKALNNY</sequence>
<dbReference type="Proteomes" id="UP000470771">
    <property type="component" value="Unassembled WGS sequence"/>
</dbReference>
<feature type="signal peptide" evidence="8">
    <location>
        <begin position="1"/>
        <end position="22"/>
    </location>
</feature>
<keyword evidence="5" id="KW-0812">Transmembrane</keyword>
<dbReference type="RefSeq" id="WP_160631392.1">
    <property type="nucleotide sequence ID" value="NZ_WWNE01000003.1"/>
</dbReference>
<dbReference type="SUPFAM" id="SSF56954">
    <property type="entry name" value="Outer membrane efflux proteins (OEP)"/>
    <property type="match status" value="1"/>
</dbReference>
<comment type="subcellular location">
    <subcellularLocation>
        <location evidence="1">Cell outer membrane</location>
    </subcellularLocation>
</comment>
<comment type="caution">
    <text evidence="9">The sequence shown here is derived from an EMBL/GenBank/DDBJ whole genome shotgun (WGS) entry which is preliminary data.</text>
</comment>